<keyword evidence="1" id="KW-0472">Membrane</keyword>
<dbReference type="AlphaFoldDB" id="A0A139BRD6"/>
<keyword evidence="1" id="KW-1133">Transmembrane helix</keyword>
<name>A0A139BRD6_9PROT</name>
<comment type="caution">
    <text evidence="2">The sequence shown here is derived from an EMBL/GenBank/DDBJ whole genome shotgun (WGS) entry which is preliminary data.</text>
</comment>
<evidence type="ECO:0000313" key="3">
    <source>
        <dbReference type="Proteomes" id="UP000070578"/>
    </source>
</evidence>
<evidence type="ECO:0000313" key="2">
    <source>
        <dbReference type="EMBL" id="KXS31539.1"/>
    </source>
</evidence>
<gene>
    <name evidence="2" type="ORF">AWT59_2327</name>
</gene>
<accession>A0A139BRD6</accession>
<reference evidence="2 3" key="2">
    <citation type="submission" date="2016-03" db="EMBL/GenBank/DDBJ databases">
        <title>New uncultured bacterium of the family Gallionellaceae from acid mine drainage: description and reconstruction of genome based on metagenomic analysis of microbial community.</title>
        <authorList>
            <person name="Kadnikov V."/>
            <person name="Ivasenko D."/>
            <person name="Beletsky A."/>
            <person name="Mardanov A."/>
            <person name="Danilova E."/>
            <person name="Pimenov N."/>
            <person name="Karnachuk O."/>
            <person name="Ravin N."/>
        </authorList>
    </citation>
    <scope>NUCLEOTIDE SEQUENCE [LARGE SCALE GENOMIC DNA]</scope>
    <source>
        <strain evidence="2">ShG14-8</strain>
    </source>
</reference>
<dbReference type="Proteomes" id="UP000070578">
    <property type="component" value="Unassembled WGS sequence"/>
</dbReference>
<feature type="transmembrane region" description="Helical" evidence="1">
    <location>
        <begin position="20"/>
        <end position="41"/>
    </location>
</feature>
<sequence>MSNQNFINADEKKYQMIGKLLSIAVTMLLGTALAIACWAGVT</sequence>
<dbReference type="EMBL" id="LSLI01000069">
    <property type="protein sequence ID" value="KXS31539.1"/>
    <property type="molecule type" value="Genomic_DNA"/>
</dbReference>
<reference evidence="2 3" key="1">
    <citation type="submission" date="2016-02" db="EMBL/GenBank/DDBJ databases">
        <authorList>
            <person name="Wen L."/>
            <person name="He K."/>
            <person name="Yang H."/>
        </authorList>
    </citation>
    <scope>NUCLEOTIDE SEQUENCE [LARGE SCALE GENOMIC DNA]</scope>
    <source>
        <strain evidence="2">ShG14-8</strain>
    </source>
</reference>
<protein>
    <submittedName>
        <fullName evidence="2">Uncharacterized protein</fullName>
    </submittedName>
</protein>
<keyword evidence="1" id="KW-0812">Transmembrane</keyword>
<organism evidence="2 3">
    <name type="scientific">Candidatus Gallionella acididurans</name>
    <dbReference type="NCBI Taxonomy" id="1796491"/>
    <lineage>
        <taxon>Bacteria</taxon>
        <taxon>Pseudomonadati</taxon>
        <taxon>Pseudomonadota</taxon>
        <taxon>Betaproteobacteria</taxon>
        <taxon>Nitrosomonadales</taxon>
        <taxon>Gallionellaceae</taxon>
        <taxon>Gallionella</taxon>
    </lineage>
</organism>
<evidence type="ECO:0000256" key="1">
    <source>
        <dbReference type="SAM" id="Phobius"/>
    </source>
</evidence>
<proteinExistence type="predicted"/>